<feature type="region of interest" description="Disordered" evidence="8">
    <location>
        <begin position="1"/>
        <end position="64"/>
    </location>
</feature>
<evidence type="ECO:0000256" key="3">
    <source>
        <dbReference type="ARBA" id="ARBA00022927"/>
    </source>
</evidence>
<dbReference type="EMBL" id="LCWF01000010">
    <property type="protein sequence ID" value="KKY28669.1"/>
    <property type="molecule type" value="Genomic_DNA"/>
</dbReference>
<accession>A0A0G2F2Z1</accession>
<evidence type="ECO:0000256" key="8">
    <source>
        <dbReference type="SAM" id="MobiDB-lite"/>
    </source>
</evidence>
<dbReference type="Gene3D" id="1.20.190.50">
    <property type="match status" value="1"/>
</dbReference>
<dbReference type="Pfam" id="PF04121">
    <property type="entry name" value="Nup84_Nup100"/>
    <property type="match status" value="1"/>
</dbReference>
<dbReference type="GO" id="GO:0031080">
    <property type="term" value="C:nuclear pore outer ring"/>
    <property type="evidence" value="ECO:0007669"/>
    <property type="project" value="TreeGrafter"/>
</dbReference>
<keyword evidence="1 7" id="KW-0813">Transport</keyword>
<dbReference type="PANTHER" id="PTHR13003:SF2">
    <property type="entry name" value="NUCLEAR PORE COMPLEX PROTEIN NUP107"/>
    <property type="match status" value="1"/>
</dbReference>
<feature type="compositionally biased region" description="Acidic residues" evidence="8">
    <location>
        <begin position="752"/>
        <end position="762"/>
    </location>
</feature>
<protein>
    <recommendedName>
        <fullName evidence="7">Nuclear pore complex protein</fullName>
    </recommendedName>
</protein>
<evidence type="ECO:0000256" key="7">
    <source>
        <dbReference type="RuleBase" id="RU365072"/>
    </source>
</evidence>
<dbReference type="InterPro" id="IPR007252">
    <property type="entry name" value="Nup84/Nup107"/>
</dbReference>
<comment type="similarity">
    <text evidence="7">Belongs to the nucleoporin Nup84/Nup107 family.</text>
</comment>
<evidence type="ECO:0000313" key="10">
    <source>
        <dbReference type="Proteomes" id="UP000053317"/>
    </source>
</evidence>
<organism evidence="9 10">
    <name type="scientific">Phaeomoniella chlamydospora</name>
    <name type="common">Phaeoacremonium chlamydosporum</name>
    <dbReference type="NCBI Taxonomy" id="158046"/>
    <lineage>
        <taxon>Eukaryota</taxon>
        <taxon>Fungi</taxon>
        <taxon>Dikarya</taxon>
        <taxon>Ascomycota</taxon>
        <taxon>Pezizomycotina</taxon>
        <taxon>Eurotiomycetes</taxon>
        <taxon>Chaetothyriomycetidae</taxon>
        <taxon>Phaeomoniellales</taxon>
        <taxon>Phaeomoniellaceae</taxon>
        <taxon>Phaeomoniella</taxon>
    </lineage>
</organism>
<dbReference type="GO" id="GO:0017056">
    <property type="term" value="F:structural constituent of nuclear pore"/>
    <property type="evidence" value="ECO:0007669"/>
    <property type="project" value="UniProtKB-UniRule"/>
</dbReference>
<sequence>MAPIFRGSGSTAPGLPNQSSWQFAQAQEPEDQSYSESENDPFMDGHDVTMDSPSPSVHSSTHDPLPALQYTAERVSRQVEDFARSLDQFCSRKLDPADNESWGHARQLVKQYQNSVNERIKNITQRSTQNKLKRKSSFSEEQEAELQACDLETDTWDLFYALLELQDPASLAELKQAHKSALDGLHRYSSDVEVWEAFLRSDGFAQECLTILTWLQRTAAKYRPPIQEVIAEHAAQAQRGDGVWLSGWLYTKLAIKHAKRLRSCAAPLDPDMPGLQASLMTTPTTEGIVCQLDPDAATRQQKGIAPEDLYHEKASWLACWEMLRRGTEYSEVESWWKERRESWRAASILGAGLEPNTNPADAGISWMISLPRKVRSRAMTSLSNADLQLDEHEAAVYGLLCSQTQPSLEVCSSIDDYLFVYFSNLLLNCYHRFCDTYHEKAFSNKRVKYQPAAPQYELVRHVILSSQHQEKTKDESRIPSKVIQVAMASKQYGQLFVRIGKALSVLAKDVEDSSLIYIEDGVQADESALSAAEDPEALRIIAHLLVILKSLSLVTLNGSDDQFAQNCISGYIGVLREEAKMELIPLYISHLSSTQRQSQTLGSVLIDVTDPVERRVLVGLMKKYNIDLGTVLDSLFRSLMAKRRKHSEKGFRTVSVVEYAGQGKSRCLKVRPDFLGDELTNEEELLVRCLEWYQYIDRAYWSQCCLTASVLYIHFITKGRLAAARALASRAPLGTLSIQATKMDLSLPDSTEASEDEYDGEPDGLPAEESSKSVSPSKFRRRPSTGASSPPNFSQMRQQAQTWRELEQLVGILETLDQWSAVADETERHREDIKSMVALKRALTKALDAVKLATYPIFSPTYLSLPLTPDEARPLSMIRKFYIPEVILAYNAVLHLAGHYLTRDHLTECMDLATEVATIQELSDVLMAAGRMGEFVEQSAMSAKALLFANEQGGPKSKKKKAGVAGSSDIWQVKATTRSLQAQIVKKPDMYT</sequence>
<keyword evidence="4 7" id="KW-0811">Translocation</keyword>
<keyword evidence="3" id="KW-0653">Protein transport</keyword>
<comment type="subcellular location">
    <subcellularLocation>
        <location evidence="7">Nucleus</location>
        <location evidence="7">Nuclear pore complex</location>
    </subcellularLocation>
    <subcellularLocation>
        <location evidence="7">Nucleus membrane</location>
    </subcellularLocation>
</comment>
<keyword evidence="10" id="KW-1185">Reference proteome</keyword>
<keyword evidence="2" id="KW-0509">mRNA transport</keyword>
<evidence type="ECO:0000256" key="1">
    <source>
        <dbReference type="ARBA" id="ARBA00022448"/>
    </source>
</evidence>
<reference evidence="9 10" key="1">
    <citation type="submission" date="2015-05" db="EMBL/GenBank/DDBJ databases">
        <title>Distinctive expansion of gene families associated with plant cell wall degradation and secondary metabolism in the genomes of grapevine trunk pathogens.</title>
        <authorList>
            <person name="Lawrence D.P."/>
            <person name="Travadon R."/>
            <person name="Rolshausen P.E."/>
            <person name="Baumgartner K."/>
        </authorList>
    </citation>
    <scope>NUCLEOTIDE SEQUENCE [LARGE SCALE GENOMIC DNA]</scope>
    <source>
        <strain evidence="9">UCRPC4</strain>
    </source>
</reference>
<dbReference type="GO" id="GO:0031965">
    <property type="term" value="C:nuclear membrane"/>
    <property type="evidence" value="ECO:0007669"/>
    <property type="project" value="UniProtKB-SubCell"/>
</dbReference>
<feature type="compositionally biased region" description="Acidic residues" evidence="8">
    <location>
        <begin position="28"/>
        <end position="41"/>
    </location>
</feature>
<keyword evidence="7" id="KW-0472">Membrane</keyword>
<dbReference type="GO" id="GO:0000973">
    <property type="term" value="P:post-transcriptional tethering of RNA polymerase II gene DNA at nuclear periphery"/>
    <property type="evidence" value="ECO:0007669"/>
    <property type="project" value="TreeGrafter"/>
</dbReference>
<dbReference type="GO" id="GO:0006406">
    <property type="term" value="P:mRNA export from nucleus"/>
    <property type="evidence" value="ECO:0007669"/>
    <property type="project" value="TreeGrafter"/>
</dbReference>
<feature type="region of interest" description="Disordered" evidence="8">
    <location>
        <begin position="746"/>
        <end position="798"/>
    </location>
</feature>
<evidence type="ECO:0000313" key="9">
    <source>
        <dbReference type="EMBL" id="KKY28669.1"/>
    </source>
</evidence>
<evidence type="ECO:0000256" key="2">
    <source>
        <dbReference type="ARBA" id="ARBA00022816"/>
    </source>
</evidence>
<dbReference type="GO" id="GO:0006606">
    <property type="term" value="P:protein import into nucleus"/>
    <property type="evidence" value="ECO:0007669"/>
    <property type="project" value="TreeGrafter"/>
</dbReference>
<keyword evidence="5 7" id="KW-0906">Nuclear pore complex</keyword>
<evidence type="ECO:0000256" key="4">
    <source>
        <dbReference type="ARBA" id="ARBA00023010"/>
    </source>
</evidence>
<name>A0A0G2F2Z1_PHACM</name>
<comment type="caution">
    <text evidence="9">The sequence shown here is derived from an EMBL/GenBank/DDBJ whole genome shotgun (WGS) entry which is preliminary data.</text>
</comment>
<reference evidence="9 10" key="2">
    <citation type="submission" date="2015-05" db="EMBL/GenBank/DDBJ databases">
        <authorList>
            <person name="Morales-Cruz A."/>
            <person name="Amrine K.C."/>
            <person name="Cantu D."/>
        </authorList>
    </citation>
    <scope>NUCLEOTIDE SEQUENCE [LARGE SCALE GENOMIC DNA]</scope>
    <source>
        <strain evidence="9">UCRPC4</strain>
    </source>
</reference>
<gene>
    <name evidence="9" type="ORF">UCRPC4_g00477</name>
</gene>
<dbReference type="OrthoDB" id="3098at2759"/>
<evidence type="ECO:0000256" key="6">
    <source>
        <dbReference type="ARBA" id="ARBA00023242"/>
    </source>
</evidence>
<dbReference type="Proteomes" id="UP000053317">
    <property type="component" value="Unassembled WGS sequence"/>
</dbReference>
<comment type="subunit">
    <text evidence="7">Part of the nuclear pore complex (NPC).</text>
</comment>
<comment type="function">
    <text evidence="7">Functions as a component of the nuclear pore complex (NPC).</text>
</comment>
<feature type="compositionally biased region" description="Polar residues" evidence="8">
    <location>
        <begin position="785"/>
        <end position="798"/>
    </location>
</feature>
<feature type="compositionally biased region" description="Polar residues" evidence="8">
    <location>
        <begin position="8"/>
        <end position="25"/>
    </location>
</feature>
<proteinExistence type="inferred from homology"/>
<dbReference type="Gene3D" id="1.10.3450.20">
    <property type="match status" value="1"/>
</dbReference>
<dbReference type="PANTHER" id="PTHR13003">
    <property type="entry name" value="NUP107-RELATED"/>
    <property type="match status" value="1"/>
</dbReference>
<keyword evidence="6 7" id="KW-0539">Nucleus</keyword>
<dbReference type="AlphaFoldDB" id="A0A0G2F2Z1"/>
<evidence type="ECO:0000256" key="5">
    <source>
        <dbReference type="ARBA" id="ARBA00023132"/>
    </source>
</evidence>